<comment type="caution">
    <text evidence="1">The sequence shown here is derived from an EMBL/GenBank/DDBJ whole genome shotgun (WGS) entry which is preliminary data.</text>
</comment>
<protein>
    <submittedName>
        <fullName evidence="1">Uncharacterized protein</fullName>
    </submittedName>
</protein>
<reference evidence="1 2" key="1">
    <citation type="submission" date="2018-03" db="EMBL/GenBank/DDBJ databases">
        <title>Genomic Encyclopedia of Archaeal and Bacterial Type Strains, Phase II (KMG-II): from individual species to whole genera.</title>
        <authorList>
            <person name="Goeker M."/>
        </authorList>
    </citation>
    <scope>NUCLEOTIDE SEQUENCE [LARGE SCALE GENOMIC DNA]</scope>
    <source>
        <strain evidence="1 2">DSM 17586</strain>
    </source>
</reference>
<dbReference type="Proteomes" id="UP000242133">
    <property type="component" value="Unassembled WGS sequence"/>
</dbReference>
<organism evidence="1 2">
    <name type="scientific">Marinobacterium halophilum</name>
    <dbReference type="NCBI Taxonomy" id="267374"/>
    <lineage>
        <taxon>Bacteria</taxon>
        <taxon>Pseudomonadati</taxon>
        <taxon>Pseudomonadota</taxon>
        <taxon>Gammaproteobacteria</taxon>
        <taxon>Oceanospirillales</taxon>
        <taxon>Oceanospirillaceae</taxon>
        <taxon>Marinobacterium</taxon>
    </lineage>
</organism>
<name>A0A2P8EJ89_9GAMM</name>
<dbReference type="RefSeq" id="WP_146140030.1">
    <property type="nucleotide sequence ID" value="NZ_PYGI01000031.1"/>
</dbReference>
<dbReference type="AlphaFoldDB" id="A0A2P8EJ89"/>
<sequence length="114" mass="13215">MAANLNTKMDLEEFYEIAQKDIQKIIGNTAKNSAIIFNNSGRDIDFHVYNYIESAYWLAASHTFISNKNIGIITANGSFFKVKPDNYYNEEFLVQPNRAYIYKGLYDLKEILKK</sequence>
<evidence type="ECO:0000313" key="2">
    <source>
        <dbReference type="Proteomes" id="UP000242133"/>
    </source>
</evidence>
<dbReference type="OrthoDB" id="9554005at2"/>
<proteinExistence type="predicted"/>
<keyword evidence="2" id="KW-1185">Reference proteome</keyword>
<dbReference type="EMBL" id="PYGI01000031">
    <property type="protein sequence ID" value="PSL09522.1"/>
    <property type="molecule type" value="Genomic_DNA"/>
</dbReference>
<gene>
    <name evidence="1" type="ORF">CLV44_13117</name>
</gene>
<evidence type="ECO:0000313" key="1">
    <source>
        <dbReference type="EMBL" id="PSL09522.1"/>
    </source>
</evidence>
<accession>A0A2P8EJ89</accession>